<dbReference type="RefSeq" id="WP_093972621.1">
    <property type="nucleotide sequence ID" value="NZ_FXXQ01000002.1"/>
</dbReference>
<dbReference type="EMBL" id="FXXQ01000002">
    <property type="protein sequence ID" value="SMX22633.1"/>
    <property type="molecule type" value="Genomic_DNA"/>
</dbReference>
<accession>A0A238IX57</accession>
<dbReference type="AlphaFoldDB" id="A0A238IX57"/>
<keyword evidence="1" id="KW-0732">Signal</keyword>
<protein>
    <recommendedName>
        <fullName evidence="4">AAA+ family ATPase</fullName>
    </recommendedName>
</protein>
<reference evidence="2 3" key="1">
    <citation type="submission" date="2017-05" db="EMBL/GenBank/DDBJ databases">
        <authorList>
            <person name="Song R."/>
            <person name="Chenine A.L."/>
            <person name="Ruprecht R.M."/>
        </authorList>
    </citation>
    <scope>NUCLEOTIDE SEQUENCE [LARGE SCALE GENOMIC DNA]</scope>
    <source>
        <strain evidence="2 3">CECT 8489</strain>
    </source>
</reference>
<evidence type="ECO:0008006" key="4">
    <source>
        <dbReference type="Google" id="ProtNLM"/>
    </source>
</evidence>
<proteinExistence type="predicted"/>
<gene>
    <name evidence="2" type="ORF">BOA8489_00731</name>
</gene>
<dbReference type="Proteomes" id="UP000201838">
    <property type="component" value="Unassembled WGS sequence"/>
</dbReference>
<name>A0A238IX57_9RHOB</name>
<feature type="signal peptide" evidence="1">
    <location>
        <begin position="1"/>
        <end position="17"/>
    </location>
</feature>
<evidence type="ECO:0000256" key="1">
    <source>
        <dbReference type="SAM" id="SignalP"/>
    </source>
</evidence>
<evidence type="ECO:0000313" key="3">
    <source>
        <dbReference type="Proteomes" id="UP000201838"/>
    </source>
</evidence>
<keyword evidence="3" id="KW-1185">Reference proteome</keyword>
<feature type="chain" id="PRO_5013076657" description="AAA+ family ATPase" evidence="1">
    <location>
        <begin position="18"/>
        <end position="92"/>
    </location>
</feature>
<evidence type="ECO:0000313" key="2">
    <source>
        <dbReference type="EMBL" id="SMX22633.1"/>
    </source>
</evidence>
<organism evidence="2 3">
    <name type="scientific">Boseongicola aestuarii</name>
    <dbReference type="NCBI Taxonomy" id="1470561"/>
    <lineage>
        <taxon>Bacteria</taxon>
        <taxon>Pseudomonadati</taxon>
        <taxon>Pseudomonadota</taxon>
        <taxon>Alphaproteobacteria</taxon>
        <taxon>Rhodobacterales</taxon>
        <taxon>Paracoccaceae</taxon>
        <taxon>Boseongicola</taxon>
    </lineage>
</organism>
<sequence length="92" mass="10309">MFRLLIPLAVIAAPAFAQDTPEPKGRDLMSEALRLFMRGLLEEMEPAIDDFSALIENLDAYHAPEVLPNGDIIIRRKTPLDPEEPAPEEIEL</sequence>
<dbReference type="OrthoDB" id="7308154at2"/>